<comment type="function">
    <text evidence="2">Cell wall formation.</text>
</comment>
<evidence type="ECO:0000256" key="5">
    <source>
        <dbReference type="ARBA" id="ARBA00012518"/>
    </source>
</evidence>
<keyword evidence="6" id="KW-0963">Cytoplasm</keyword>
<dbReference type="InterPro" id="IPR036635">
    <property type="entry name" value="MurB_C_sf"/>
</dbReference>
<sequence>MMTAESMPVLRGELKFNEPLSSYTSWRVGGPADRCYRPADLEDLQTFLAGLPDDESLEWIGLGSNLLVRDGGVRGTVILPFGGLNMLEEIDNNCVRAGAGVACNKVARFAARTGLTGGEFLAGIPGTMGGALAMNAGAFGGETWPLVARVETLDRHGELHLRDRSDFEVSYRSVTGLRDEWFVSAELKLEPGDAQAALDDIKVLLEKRNATQPTGVPSCGSVFRNPPNDFAARLIETCGLKGERIGNAEVSDKHANFIINVGDARAEDIEALIRYVKERVAQEHGVYLEPEVRIIGVFA</sequence>
<comment type="catalytic activity">
    <reaction evidence="16">
        <text>UDP-N-acetyl-alpha-D-muramate + NADP(+) = UDP-N-acetyl-3-O-(1-carboxyvinyl)-alpha-D-glucosamine + NADPH + H(+)</text>
        <dbReference type="Rhea" id="RHEA:12248"/>
        <dbReference type="ChEBI" id="CHEBI:15378"/>
        <dbReference type="ChEBI" id="CHEBI:57783"/>
        <dbReference type="ChEBI" id="CHEBI:58349"/>
        <dbReference type="ChEBI" id="CHEBI:68483"/>
        <dbReference type="ChEBI" id="CHEBI:70757"/>
        <dbReference type="EC" id="1.3.1.98"/>
    </reaction>
</comment>
<dbReference type="EC" id="1.3.1.98" evidence="5"/>
<evidence type="ECO:0000256" key="10">
    <source>
        <dbReference type="ARBA" id="ARBA00022857"/>
    </source>
</evidence>
<dbReference type="InterPro" id="IPR011601">
    <property type="entry name" value="MurB_C"/>
</dbReference>
<keyword evidence="7" id="KW-0132">Cell division</keyword>
<dbReference type="NCBIfam" id="NF010480">
    <property type="entry name" value="PRK13905.1"/>
    <property type="match status" value="1"/>
</dbReference>
<evidence type="ECO:0000256" key="12">
    <source>
        <dbReference type="ARBA" id="ARBA00022984"/>
    </source>
</evidence>
<dbReference type="NCBIfam" id="TIGR00179">
    <property type="entry name" value="murB"/>
    <property type="match status" value="1"/>
</dbReference>
<evidence type="ECO:0000256" key="6">
    <source>
        <dbReference type="ARBA" id="ARBA00022490"/>
    </source>
</evidence>
<dbReference type="PANTHER" id="PTHR21071:SF4">
    <property type="entry name" value="UDP-N-ACETYLENOLPYRUVOYLGLUCOSAMINE REDUCTASE"/>
    <property type="match status" value="1"/>
</dbReference>
<dbReference type="SUPFAM" id="SSF56176">
    <property type="entry name" value="FAD-binding/transporter-associated domain-like"/>
    <property type="match status" value="1"/>
</dbReference>
<dbReference type="Gene3D" id="3.90.78.10">
    <property type="entry name" value="UDP-N-acetylenolpyruvoylglucosamine reductase, C-terminal domain"/>
    <property type="match status" value="1"/>
</dbReference>
<dbReference type="Pfam" id="PF02873">
    <property type="entry name" value="MurB_C"/>
    <property type="match status" value="1"/>
</dbReference>
<dbReference type="UniPathway" id="UPA00219"/>
<protein>
    <recommendedName>
        <fullName evidence="5">UDP-N-acetylmuramate dehydrogenase</fullName>
        <ecNumber evidence="5">1.3.1.98</ecNumber>
    </recommendedName>
</protein>
<dbReference type="InterPro" id="IPR003170">
    <property type="entry name" value="MurB"/>
</dbReference>
<evidence type="ECO:0000256" key="11">
    <source>
        <dbReference type="ARBA" id="ARBA00022960"/>
    </source>
</evidence>
<evidence type="ECO:0000256" key="13">
    <source>
        <dbReference type="ARBA" id="ARBA00023002"/>
    </source>
</evidence>
<evidence type="ECO:0000256" key="7">
    <source>
        <dbReference type="ARBA" id="ARBA00022618"/>
    </source>
</evidence>
<dbReference type="PANTHER" id="PTHR21071">
    <property type="entry name" value="UDP-N-ACETYLENOLPYRUVOYLGLUCOSAMINE REDUCTASE"/>
    <property type="match status" value="1"/>
</dbReference>
<dbReference type="GO" id="GO:0005829">
    <property type="term" value="C:cytosol"/>
    <property type="evidence" value="ECO:0007669"/>
    <property type="project" value="TreeGrafter"/>
</dbReference>
<evidence type="ECO:0000256" key="16">
    <source>
        <dbReference type="ARBA" id="ARBA00048914"/>
    </source>
</evidence>
<dbReference type="AlphaFoldDB" id="A0A3B0YVF2"/>
<evidence type="ECO:0000256" key="4">
    <source>
        <dbReference type="ARBA" id="ARBA00004752"/>
    </source>
</evidence>
<dbReference type="Gene3D" id="3.30.465.10">
    <property type="match status" value="1"/>
</dbReference>
<dbReference type="InterPro" id="IPR016169">
    <property type="entry name" value="FAD-bd_PCMH_sub2"/>
</dbReference>
<keyword evidence="9" id="KW-0274">FAD</keyword>
<dbReference type="GO" id="GO:0071949">
    <property type="term" value="F:FAD binding"/>
    <property type="evidence" value="ECO:0007669"/>
    <property type="project" value="InterPro"/>
</dbReference>
<dbReference type="InterPro" id="IPR036318">
    <property type="entry name" value="FAD-bd_PCMH-like_sf"/>
</dbReference>
<dbReference type="GO" id="GO:0009252">
    <property type="term" value="P:peptidoglycan biosynthetic process"/>
    <property type="evidence" value="ECO:0007669"/>
    <property type="project" value="UniProtKB-UniPathway"/>
</dbReference>
<dbReference type="PROSITE" id="PS51387">
    <property type="entry name" value="FAD_PCMH"/>
    <property type="match status" value="1"/>
</dbReference>
<dbReference type="Gene3D" id="3.30.43.10">
    <property type="entry name" value="Uridine Diphospho-n-acetylenolpyruvylglucosamine Reductase, domain 2"/>
    <property type="match status" value="1"/>
</dbReference>
<evidence type="ECO:0000256" key="14">
    <source>
        <dbReference type="ARBA" id="ARBA00023306"/>
    </source>
</evidence>
<dbReference type="InterPro" id="IPR006094">
    <property type="entry name" value="Oxid_FAD_bind_N"/>
</dbReference>
<evidence type="ECO:0000256" key="1">
    <source>
        <dbReference type="ARBA" id="ARBA00001974"/>
    </source>
</evidence>
<dbReference type="EMBL" id="UOFN01000130">
    <property type="protein sequence ID" value="VAW80690.1"/>
    <property type="molecule type" value="Genomic_DNA"/>
</dbReference>
<dbReference type="Pfam" id="PF01565">
    <property type="entry name" value="FAD_binding_4"/>
    <property type="match status" value="1"/>
</dbReference>
<proteinExistence type="inferred from homology"/>
<keyword evidence="11" id="KW-0133">Cell shape</keyword>
<reference evidence="18" key="1">
    <citation type="submission" date="2018-06" db="EMBL/GenBank/DDBJ databases">
        <authorList>
            <person name="Zhirakovskaya E."/>
        </authorList>
    </citation>
    <scope>NUCLEOTIDE SEQUENCE</scope>
</reference>
<dbReference type="InterPro" id="IPR016167">
    <property type="entry name" value="FAD-bd_PCMH_sub1"/>
</dbReference>
<dbReference type="GO" id="GO:0051301">
    <property type="term" value="P:cell division"/>
    <property type="evidence" value="ECO:0007669"/>
    <property type="project" value="UniProtKB-KW"/>
</dbReference>
<feature type="domain" description="FAD-binding PCMH-type" evidence="17">
    <location>
        <begin position="28"/>
        <end position="192"/>
    </location>
</feature>
<organism evidence="18">
    <name type="scientific">hydrothermal vent metagenome</name>
    <dbReference type="NCBI Taxonomy" id="652676"/>
    <lineage>
        <taxon>unclassified sequences</taxon>
        <taxon>metagenomes</taxon>
        <taxon>ecological metagenomes</taxon>
    </lineage>
</organism>
<evidence type="ECO:0000256" key="2">
    <source>
        <dbReference type="ARBA" id="ARBA00003921"/>
    </source>
</evidence>
<dbReference type="InterPro" id="IPR016166">
    <property type="entry name" value="FAD-bd_PCMH"/>
</dbReference>
<dbReference type="HAMAP" id="MF_00037">
    <property type="entry name" value="MurB"/>
    <property type="match status" value="1"/>
</dbReference>
<comment type="cofactor">
    <cofactor evidence="1">
        <name>FAD</name>
        <dbReference type="ChEBI" id="CHEBI:57692"/>
    </cofactor>
</comment>
<name>A0A3B0YVF2_9ZZZZ</name>
<keyword evidence="13 18" id="KW-0560">Oxidoreductase</keyword>
<keyword evidence="8" id="KW-0285">Flavoprotein</keyword>
<keyword evidence="10" id="KW-0521">NADP</keyword>
<keyword evidence="15" id="KW-0961">Cell wall biogenesis/degradation</keyword>
<evidence type="ECO:0000256" key="8">
    <source>
        <dbReference type="ARBA" id="ARBA00022630"/>
    </source>
</evidence>
<dbReference type="GO" id="GO:0008762">
    <property type="term" value="F:UDP-N-acetylmuramate dehydrogenase activity"/>
    <property type="evidence" value="ECO:0007669"/>
    <property type="project" value="UniProtKB-EC"/>
</dbReference>
<comment type="pathway">
    <text evidence="4">Cell wall biogenesis; peptidoglycan biosynthesis.</text>
</comment>
<evidence type="ECO:0000313" key="18">
    <source>
        <dbReference type="EMBL" id="VAW80690.1"/>
    </source>
</evidence>
<dbReference type="SUPFAM" id="SSF56194">
    <property type="entry name" value="Uridine diphospho-N-Acetylenolpyruvylglucosamine reductase, MurB, C-terminal domain"/>
    <property type="match status" value="1"/>
</dbReference>
<comment type="subcellular location">
    <subcellularLocation>
        <location evidence="3">Cytoplasm</location>
    </subcellularLocation>
</comment>
<keyword evidence="12" id="KW-0573">Peptidoglycan synthesis</keyword>
<evidence type="ECO:0000259" key="17">
    <source>
        <dbReference type="PROSITE" id="PS51387"/>
    </source>
</evidence>
<keyword evidence="14" id="KW-0131">Cell cycle</keyword>
<evidence type="ECO:0000256" key="9">
    <source>
        <dbReference type="ARBA" id="ARBA00022827"/>
    </source>
</evidence>
<gene>
    <name evidence="18" type="ORF">MNBD_GAMMA15-118</name>
</gene>
<dbReference type="GO" id="GO:0071555">
    <property type="term" value="P:cell wall organization"/>
    <property type="evidence" value="ECO:0007669"/>
    <property type="project" value="UniProtKB-KW"/>
</dbReference>
<accession>A0A3B0YVF2</accession>
<evidence type="ECO:0000256" key="3">
    <source>
        <dbReference type="ARBA" id="ARBA00004496"/>
    </source>
</evidence>
<evidence type="ECO:0000256" key="15">
    <source>
        <dbReference type="ARBA" id="ARBA00023316"/>
    </source>
</evidence>
<dbReference type="GO" id="GO:0008360">
    <property type="term" value="P:regulation of cell shape"/>
    <property type="evidence" value="ECO:0007669"/>
    <property type="project" value="UniProtKB-KW"/>
</dbReference>